<organism evidence="4 5">
    <name type="scientific">Mucor circinelloides f. circinelloides (strain 1006PhL)</name>
    <name type="common">Mucormycosis agent</name>
    <name type="synonym">Calyptromyces circinelloides</name>
    <dbReference type="NCBI Taxonomy" id="1220926"/>
    <lineage>
        <taxon>Eukaryota</taxon>
        <taxon>Fungi</taxon>
        <taxon>Fungi incertae sedis</taxon>
        <taxon>Mucoromycota</taxon>
        <taxon>Mucoromycotina</taxon>
        <taxon>Mucoromycetes</taxon>
        <taxon>Mucorales</taxon>
        <taxon>Mucorineae</taxon>
        <taxon>Mucoraceae</taxon>
        <taxon>Mucor</taxon>
    </lineage>
</organism>
<dbReference type="PANTHER" id="PTHR11188:SF17">
    <property type="entry name" value="FI21816P1"/>
    <property type="match status" value="1"/>
</dbReference>
<evidence type="ECO:0000313" key="4">
    <source>
        <dbReference type="EMBL" id="EPB81619.1"/>
    </source>
</evidence>
<dbReference type="Proteomes" id="UP000014254">
    <property type="component" value="Unassembled WGS sequence"/>
</dbReference>
<dbReference type="Pfam" id="PF00339">
    <property type="entry name" value="Arrestin_N"/>
    <property type="match status" value="1"/>
</dbReference>
<dbReference type="InterPro" id="IPR011021">
    <property type="entry name" value="Arrestin-like_N"/>
</dbReference>
<dbReference type="VEuPathDB" id="FungiDB:HMPREF1544_11664"/>
<dbReference type="STRING" id="1220926.S2IWD5"/>
<feature type="domain" description="Arrestin C-terminal-like" evidence="3">
    <location>
        <begin position="260"/>
        <end position="390"/>
    </location>
</feature>
<accession>S2IWD5</accession>
<dbReference type="eggNOG" id="ENOG502SR55">
    <property type="taxonomic scope" value="Eukaryota"/>
</dbReference>
<proteinExistence type="predicted"/>
<sequence length="505" mass="56350">MMNTMVNVPHSNTLAIPSLSPPESVSNTSSNTSSSPRRLSQTITDIVTGSTPNTTRSRSGSSPRSPSPTHVELQTPKKLTIEFEGGTHIIVRPNRIIRGVVHLKTSQPIQASQIRIRFRAEEVATAKVKEYGLENKIERIDQSITTYFDVSTKVWGTEPSAYLMSPWEVIEPGEHQYPFALKASENYFPNVNFPPSIDDPVGFSIHYIWSAHLDAPSFNPGARSKEYIMPYRPIVCAPPTKEWEFTQTTYQLDKKTPIANVKAKMPRKAFCPDEDVEMELHVDSIPTDLVVTGVSFTLNKCCTGQIQIQRGLARKSKVRKIIGSSLPVGGNGGNIRLPVKFHVPTRLVSPSFLSRHIRVYYEMVFTIQFTSHGGLLKSTPSCEFTIPIGITNLPHNHLLHIPNLTSVQSYLHSKESPIFFDPFLDEPPSQSSIPSELWGPLTAALTTPPITSPPNYFSLSDLPSQFIQKDREERTTFTSRLIKPGMAQELGDPITIVSENKDCEW</sequence>
<evidence type="ECO:0000256" key="1">
    <source>
        <dbReference type="SAM" id="MobiDB-lite"/>
    </source>
</evidence>
<dbReference type="InterPro" id="IPR014752">
    <property type="entry name" value="Arrestin-like_C"/>
</dbReference>
<evidence type="ECO:0000313" key="5">
    <source>
        <dbReference type="Proteomes" id="UP000014254"/>
    </source>
</evidence>
<evidence type="ECO:0000259" key="3">
    <source>
        <dbReference type="Pfam" id="PF02752"/>
    </source>
</evidence>
<evidence type="ECO:0000259" key="2">
    <source>
        <dbReference type="Pfam" id="PF00339"/>
    </source>
</evidence>
<keyword evidence="5" id="KW-1185">Reference proteome</keyword>
<name>S2IWD5_MUCC1</name>
<dbReference type="PANTHER" id="PTHR11188">
    <property type="entry name" value="ARRESTIN DOMAIN CONTAINING PROTEIN"/>
    <property type="match status" value="1"/>
</dbReference>
<feature type="compositionally biased region" description="Low complexity" evidence="1">
    <location>
        <begin position="48"/>
        <end position="69"/>
    </location>
</feature>
<gene>
    <name evidence="4" type="ORF">HMPREF1544_11664</name>
</gene>
<feature type="region of interest" description="Disordered" evidence="1">
    <location>
        <begin position="1"/>
        <end position="75"/>
    </location>
</feature>
<dbReference type="InterPro" id="IPR011022">
    <property type="entry name" value="Arrestin_C-like"/>
</dbReference>
<feature type="compositionally biased region" description="Polar residues" evidence="1">
    <location>
        <begin position="1"/>
        <end position="15"/>
    </location>
</feature>
<dbReference type="Pfam" id="PF02752">
    <property type="entry name" value="Arrestin_C"/>
    <property type="match status" value="1"/>
</dbReference>
<feature type="domain" description="Arrestin-like N-terminal" evidence="2">
    <location>
        <begin position="81"/>
        <end position="217"/>
    </location>
</feature>
<reference evidence="5" key="1">
    <citation type="submission" date="2013-05" db="EMBL/GenBank/DDBJ databases">
        <title>The Genome sequence of Mucor circinelloides f. circinelloides 1006PhL.</title>
        <authorList>
            <consortium name="The Broad Institute Genomics Platform"/>
            <person name="Cuomo C."/>
            <person name="Earl A."/>
            <person name="Findley K."/>
            <person name="Lee S.C."/>
            <person name="Walker B."/>
            <person name="Young S."/>
            <person name="Zeng Q."/>
            <person name="Gargeya S."/>
            <person name="Fitzgerald M."/>
            <person name="Haas B."/>
            <person name="Abouelleil A."/>
            <person name="Allen A.W."/>
            <person name="Alvarado L."/>
            <person name="Arachchi H.M."/>
            <person name="Berlin A.M."/>
            <person name="Chapman S.B."/>
            <person name="Gainer-Dewar J."/>
            <person name="Goldberg J."/>
            <person name="Griggs A."/>
            <person name="Gujja S."/>
            <person name="Hansen M."/>
            <person name="Howarth C."/>
            <person name="Imamovic A."/>
            <person name="Ireland A."/>
            <person name="Larimer J."/>
            <person name="McCowan C."/>
            <person name="Murphy C."/>
            <person name="Pearson M."/>
            <person name="Poon T.W."/>
            <person name="Priest M."/>
            <person name="Roberts A."/>
            <person name="Saif S."/>
            <person name="Shea T."/>
            <person name="Sisk P."/>
            <person name="Sykes S."/>
            <person name="Wortman J."/>
            <person name="Nusbaum C."/>
            <person name="Birren B."/>
        </authorList>
    </citation>
    <scope>NUCLEOTIDE SEQUENCE [LARGE SCALE GENOMIC DNA]</scope>
    <source>
        <strain evidence="5">1006PhL</strain>
    </source>
</reference>
<dbReference type="AlphaFoldDB" id="S2IWD5"/>
<protein>
    <submittedName>
        <fullName evidence="4">Uncharacterized protein</fullName>
    </submittedName>
</protein>
<dbReference type="Gene3D" id="2.60.40.640">
    <property type="match status" value="2"/>
</dbReference>
<dbReference type="InterPro" id="IPR050357">
    <property type="entry name" value="Arrestin_domain-protein"/>
</dbReference>
<dbReference type="InParanoid" id="S2IWD5"/>
<dbReference type="GO" id="GO:0015031">
    <property type="term" value="P:protein transport"/>
    <property type="evidence" value="ECO:0007669"/>
    <property type="project" value="TreeGrafter"/>
</dbReference>
<dbReference type="GO" id="GO:0005737">
    <property type="term" value="C:cytoplasm"/>
    <property type="evidence" value="ECO:0007669"/>
    <property type="project" value="TreeGrafter"/>
</dbReference>
<dbReference type="EMBL" id="KE124160">
    <property type="protein sequence ID" value="EPB81619.1"/>
    <property type="molecule type" value="Genomic_DNA"/>
</dbReference>
<feature type="compositionally biased region" description="Low complexity" evidence="1">
    <location>
        <begin position="21"/>
        <end position="40"/>
    </location>
</feature>
<dbReference type="OMA" id="HYIWSAH"/>
<dbReference type="OrthoDB" id="9984275at2759"/>